<dbReference type="SMART" id="SM00530">
    <property type="entry name" value="HTH_XRE"/>
    <property type="match status" value="1"/>
</dbReference>
<dbReference type="EMBL" id="CBFW010000379">
    <property type="protein sequence ID" value="CDC76515.1"/>
    <property type="molecule type" value="Genomic_DNA"/>
</dbReference>
<accession>R6TWI8</accession>
<dbReference type="InterPro" id="IPR010982">
    <property type="entry name" value="Lambda_DNA-bd_dom_sf"/>
</dbReference>
<dbReference type="STRING" id="1263015.BN580_00161"/>
<evidence type="ECO:0000313" key="4">
    <source>
        <dbReference type="Proteomes" id="UP000017938"/>
    </source>
</evidence>
<dbReference type="Gene3D" id="1.10.260.40">
    <property type="entry name" value="lambda repressor-like DNA-binding domains"/>
    <property type="match status" value="1"/>
</dbReference>
<comment type="caution">
    <text evidence="3">The sequence shown here is derived from an EMBL/GenBank/DDBJ whole genome shotgun (WGS) entry which is preliminary data.</text>
</comment>
<organism evidence="3 4">
    <name type="scientific">Candidatus Colimorpha enterica</name>
    <dbReference type="NCBI Taxonomy" id="3083063"/>
    <lineage>
        <taxon>Bacteria</taxon>
        <taxon>Pseudomonadati</taxon>
        <taxon>Bacteroidota</taxon>
        <taxon>Bacteroidia</taxon>
        <taxon>Bacteroidales</taxon>
        <taxon>Candidatus Colimorpha</taxon>
    </lineage>
</organism>
<dbReference type="GO" id="GO:0003677">
    <property type="term" value="F:DNA binding"/>
    <property type="evidence" value="ECO:0007669"/>
    <property type="project" value="UniProtKB-KW"/>
</dbReference>
<dbReference type="PROSITE" id="PS50943">
    <property type="entry name" value="HTH_CROC1"/>
    <property type="match status" value="1"/>
</dbReference>
<dbReference type="CDD" id="cd00093">
    <property type="entry name" value="HTH_XRE"/>
    <property type="match status" value="1"/>
</dbReference>
<keyword evidence="1" id="KW-0238">DNA-binding</keyword>
<gene>
    <name evidence="3" type="ORF">BN580_00161</name>
</gene>
<dbReference type="PANTHER" id="PTHR46558:SF4">
    <property type="entry name" value="DNA-BIDING PHAGE PROTEIN"/>
    <property type="match status" value="1"/>
</dbReference>
<protein>
    <submittedName>
        <fullName evidence="3">Transcriptional regulator XRE family</fullName>
    </submittedName>
</protein>
<evidence type="ECO:0000256" key="1">
    <source>
        <dbReference type="ARBA" id="ARBA00023125"/>
    </source>
</evidence>
<reference evidence="3" key="1">
    <citation type="submission" date="2012-11" db="EMBL/GenBank/DDBJ databases">
        <title>Dependencies among metagenomic species, viruses, plasmids and units of genetic variation.</title>
        <authorList>
            <person name="Nielsen H.B."/>
            <person name="Almeida M."/>
            <person name="Juncker A.S."/>
            <person name="Rasmussen S."/>
            <person name="Li J."/>
            <person name="Sunagawa S."/>
            <person name="Plichta D."/>
            <person name="Gautier L."/>
            <person name="Le Chatelier E."/>
            <person name="Peletier E."/>
            <person name="Bonde I."/>
            <person name="Nielsen T."/>
            <person name="Manichanh C."/>
            <person name="Arumugam M."/>
            <person name="Batto J."/>
            <person name="Santos M.B.Q.D."/>
            <person name="Blom N."/>
            <person name="Borruel N."/>
            <person name="Burgdorf K.S."/>
            <person name="Boumezbeur F."/>
            <person name="Casellas F."/>
            <person name="Dore J."/>
            <person name="Guarner F."/>
            <person name="Hansen T."/>
            <person name="Hildebrand F."/>
            <person name="Kaas R.S."/>
            <person name="Kennedy S."/>
            <person name="Kristiansen K."/>
            <person name="Kultima J.R."/>
            <person name="Leonard P."/>
            <person name="Levenez F."/>
            <person name="Lund O."/>
            <person name="Moumen B."/>
            <person name="Le Paslier D."/>
            <person name="Pons N."/>
            <person name="Pedersen O."/>
            <person name="Prifti E."/>
            <person name="Qin J."/>
            <person name="Raes J."/>
            <person name="Tap J."/>
            <person name="Tims S."/>
            <person name="Ussery D.W."/>
            <person name="Yamada T."/>
            <person name="MetaHit consortium"/>
            <person name="Renault P."/>
            <person name="Sicheritz-Ponten T."/>
            <person name="Bork P."/>
            <person name="Wang J."/>
            <person name="Brunak S."/>
            <person name="Ehrlich S.D."/>
        </authorList>
    </citation>
    <scope>NUCLEOTIDE SEQUENCE [LARGE SCALE GENOMIC DNA]</scope>
</reference>
<feature type="domain" description="HTH cro/C1-type" evidence="2">
    <location>
        <begin position="7"/>
        <end position="62"/>
    </location>
</feature>
<name>R6TWI8_9BACT</name>
<dbReference type="PANTHER" id="PTHR46558">
    <property type="entry name" value="TRACRIPTIONAL REGULATORY PROTEIN-RELATED-RELATED"/>
    <property type="match status" value="1"/>
</dbReference>
<dbReference type="Pfam" id="PF01381">
    <property type="entry name" value="HTH_3"/>
    <property type="match status" value="1"/>
</dbReference>
<dbReference type="InterPro" id="IPR001387">
    <property type="entry name" value="Cro/C1-type_HTH"/>
</dbReference>
<dbReference type="SUPFAM" id="SSF47413">
    <property type="entry name" value="lambda repressor-like DNA-binding domains"/>
    <property type="match status" value="1"/>
</dbReference>
<proteinExistence type="predicted"/>
<evidence type="ECO:0000259" key="2">
    <source>
        <dbReference type="PROSITE" id="PS50943"/>
    </source>
</evidence>
<sequence>MVFKDRLKEKRVEAGLTQAELAKRAGVTARTIQNYELGNRKPANMEVIQKIADALGTTTEYLLGSSGTYVVEAHEKGGSKAARDIDELVSEVTGMFAGGQLSEDALEGAMKALNDAYWIAKEKNKKYGRRKSKEVPQE</sequence>
<dbReference type="Proteomes" id="UP000017938">
    <property type="component" value="Unassembled WGS sequence"/>
</dbReference>
<evidence type="ECO:0000313" key="3">
    <source>
        <dbReference type="EMBL" id="CDC76515.1"/>
    </source>
</evidence>
<dbReference type="AlphaFoldDB" id="R6TWI8"/>